<dbReference type="Proteomes" id="UP000029714">
    <property type="component" value="Unassembled WGS sequence"/>
</dbReference>
<evidence type="ECO:0000313" key="10">
    <source>
        <dbReference type="EMBL" id="TLD94171.1"/>
    </source>
</evidence>
<keyword evidence="8" id="KW-0479">Metal-binding</keyword>
<evidence type="ECO:0000256" key="6">
    <source>
        <dbReference type="ARBA" id="ARBA00023125"/>
    </source>
</evidence>
<dbReference type="SUPFAM" id="SSF46785">
    <property type="entry name" value="Winged helix' DNA-binding domain"/>
    <property type="match status" value="1"/>
</dbReference>
<dbReference type="GO" id="GO:1900376">
    <property type="term" value="P:regulation of secondary metabolite biosynthetic process"/>
    <property type="evidence" value="ECO:0007669"/>
    <property type="project" value="TreeGrafter"/>
</dbReference>
<feature type="binding site" evidence="8">
    <location>
        <position position="92"/>
    </location>
    <ligand>
        <name>Zn(2+)</name>
        <dbReference type="ChEBI" id="CHEBI:29105"/>
    </ligand>
</feature>
<dbReference type="Proteomes" id="UP000477070">
    <property type="component" value="Unassembled WGS sequence"/>
</dbReference>
<accession>A0A347VSD5</accession>
<dbReference type="GO" id="GO:0000976">
    <property type="term" value="F:transcription cis-regulatory region binding"/>
    <property type="evidence" value="ECO:0007669"/>
    <property type="project" value="TreeGrafter"/>
</dbReference>
<dbReference type="GO" id="GO:0008270">
    <property type="term" value="F:zinc ion binding"/>
    <property type="evidence" value="ECO:0007669"/>
    <property type="project" value="TreeGrafter"/>
</dbReference>
<organism evidence="10 11">
    <name type="scientific">Helicobacter saguini</name>
    <dbReference type="NCBI Taxonomy" id="1548018"/>
    <lineage>
        <taxon>Bacteria</taxon>
        <taxon>Pseudomonadati</taxon>
        <taxon>Campylobacterota</taxon>
        <taxon>Epsilonproteobacteria</taxon>
        <taxon>Campylobacterales</taxon>
        <taxon>Helicobacteraceae</taxon>
        <taxon>Helicobacter</taxon>
    </lineage>
</organism>
<dbReference type="AlphaFoldDB" id="A0A347VSD5"/>
<dbReference type="GO" id="GO:0003700">
    <property type="term" value="F:DNA-binding transcription factor activity"/>
    <property type="evidence" value="ECO:0007669"/>
    <property type="project" value="InterPro"/>
</dbReference>
<dbReference type="PANTHER" id="PTHR33202">
    <property type="entry name" value="ZINC UPTAKE REGULATION PROTEIN"/>
    <property type="match status" value="1"/>
</dbReference>
<dbReference type="PANTHER" id="PTHR33202:SF7">
    <property type="entry name" value="FERRIC UPTAKE REGULATION PROTEIN"/>
    <property type="match status" value="1"/>
</dbReference>
<dbReference type="EMBL" id="JRMP02000009">
    <property type="protein sequence ID" value="TLD94171.1"/>
    <property type="molecule type" value="Genomic_DNA"/>
</dbReference>
<evidence type="ECO:0000256" key="1">
    <source>
        <dbReference type="ARBA" id="ARBA00002997"/>
    </source>
</evidence>
<comment type="caution">
    <text evidence="10">The sequence shown here is derived from an EMBL/GenBank/DDBJ whole genome shotgun (WGS) entry which is preliminary data.</text>
</comment>
<dbReference type="Pfam" id="PF01475">
    <property type="entry name" value="FUR"/>
    <property type="match status" value="1"/>
</dbReference>
<dbReference type="OrthoDB" id="8659436at2"/>
<dbReference type="InterPro" id="IPR043135">
    <property type="entry name" value="Fur_C"/>
</dbReference>
<reference evidence="9 12" key="4">
    <citation type="submission" date="2019-12" db="EMBL/GenBank/DDBJ databases">
        <title>Multi-Generational Helicobacter saguini Isolates.</title>
        <authorList>
            <person name="Mannion A."/>
            <person name="Shen Z."/>
            <person name="Fox J.G."/>
        </authorList>
    </citation>
    <scope>NUCLEOTIDE SEQUENCE [LARGE SCALE GENOMIC DNA]</scope>
    <source>
        <strain evidence="9">16-048</strain>
        <strain evidence="12">16-048 (F4)</strain>
    </source>
</reference>
<keyword evidence="6" id="KW-0238">DNA-binding</keyword>
<dbReference type="InterPro" id="IPR002481">
    <property type="entry name" value="FUR"/>
</dbReference>
<sequence length="133" mass="15322">MNFEKELKAKRLKVTPQRLAILREIESKGHTTIEGIYENILENYPSTSLTTIYKNVTIMCESDILSEVKAPGYKQRYEIKQQKHVHVMCEKCGKLQDLYINYSNLQNECEAMSGYKLDSLSAVFTGVCSECRE</sequence>
<evidence type="ECO:0000256" key="7">
    <source>
        <dbReference type="ARBA" id="ARBA00023163"/>
    </source>
</evidence>
<evidence type="ECO:0000256" key="8">
    <source>
        <dbReference type="PIRSR" id="PIRSR602481-1"/>
    </source>
</evidence>
<evidence type="ECO:0000313" key="9">
    <source>
        <dbReference type="EMBL" id="MWV69126.1"/>
    </source>
</evidence>
<reference evidence="10" key="3">
    <citation type="submission" date="2018-04" db="EMBL/GenBank/DDBJ databases">
        <authorList>
            <person name="Sheh A."/>
            <person name="Shen Z."/>
            <person name="Mannion A.J."/>
            <person name="Fox J.G."/>
        </authorList>
    </citation>
    <scope>NUCLEOTIDE SEQUENCE</scope>
    <source>
        <strain evidence="10">MIT 97-6194</strain>
    </source>
</reference>
<feature type="binding site" evidence="8">
    <location>
        <position position="89"/>
    </location>
    <ligand>
        <name>Zn(2+)</name>
        <dbReference type="ChEBI" id="CHEBI:29105"/>
    </ligand>
</feature>
<dbReference type="RefSeq" id="WP_034572398.1">
    <property type="nucleotide sequence ID" value="NZ_JRMP02000009.1"/>
</dbReference>
<dbReference type="Gene3D" id="3.30.1490.190">
    <property type="match status" value="1"/>
</dbReference>
<evidence type="ECO:0000256" key="4">
    <source>
        <dbReference type="ARBA" id="ARBA00022833"/>
    </source>
</evidence>
<comment type="similarity">
    <text evidence="2">Belongs to the Fur family.</text>
</comment>
<name>A0A347VSD5_9HELI</name>
<feature type="binding site" evidence="8">
    <location>
        <position position="131"/>
    </location>
    <ligand>
        <name>Zn(2+)</name>
        <dbReference type="ChEBI" id="CHEBI:29105"/>
    </ligand>
</feature>
<evidence type="ECO:0000313" key="12">
    <source>
        <dbReference type="Proteomes" id="UP000477070"/>
    </source>
</evidence>
<reference evidence="10 11" key="2">
    <citation type="journal article" date="2016" name="Infect. Immun.">
        <title>Helicobacter saguini, a Novel Helicobacter Isolated from Cotton-Top Tamarins with Ulcerative Colitis, Has Proinflammatory Properties and Induces Typhlocolitis and Dysplasia in Gnotobiotic IL-10-/- Mice.</title>
        <authorList>
            <person name="Shen Z."/>
            <person name="Mannion A."/>
            <person name="Whary M.T."/>
            <person name="Muthupalani S."/>
            <person name="Sheh A."/>
            <person name="Feng Y."/>
            <person name="Gong G."/>
            <person name="Vandamme P."/>
            <person name="Holcombe H.R."/>
            <person name="Paster B.J."/>
            <person name="Fox J.G."/>
        </authorList>
    </citation>
    <scope>NUCLEOTIDE SEQUENCE [LARGE SCALE GENOMIC DNA]</scope>
    <source>
        <strain evidence="10 11">MIT 97-6194</strain>
    </source>
</reference>
<keyword evidence="5" id="KW-0805">Transcription regulation</keyword>
<evidence type="ECO:0000256" key="2">
    <source>
        <dbReference type="ARBA" id="ARBA00007957"/>
    </source>
</evidence>
<dbReference type="Gene3D" id="1.10.10.10">
    <property type="entry name" value="Winged helix-like DNA-binding domain superfamily/Winged helix DNA-binding domain"/>
    <property type="match status" value="1"/>
</dbReference>
<dbReference type="EMBL" id="QBIU01000001">
    <property type="protein sequence ID" value="MWV69126.1"/>
    <property type="molecule type" value="Genomic_DNA"/>
</dbReference>
<keyword evidence="11" id="KW-1185">Reference proteome</keyword>
<comment type="cofactor">
    <cofactor evidence="8">
        <name>Zn(2+)</name>
        <dbReference type="ChEBI" id="CHEBI:29105"/>
    </cofactor>
    <text evidence="8">Binds 1 zinc ion per subunit.</text>
</comment>
<protein>
    <submittedName>
        <fullName evidence="10">Transcriptional repressor</fullName>
    </submittedName>
</protein>
<comment type="function">
    <text evidence="1">Acts as a global negative controlling element, employing Fe(2+) as a cofactor to bind the operator of the repressed genes.</text>
</comment>
<evidence type="ECO:0000313" key="11">
    <source>
        <dbReference type="Proteomes" id="UP000029714"/>
    </source>
</evidence>
<dbReference type="InterPro" id="IPR036388">
    <property type="entry name" value="WH-like_DNA-bd_sf"/>
</dbReference>
<keyword evidence="7" id="KW-0804">Transcription</keyword>
<gene>
    <name evidence="9" type="ORF">DCO61_03615</name>
    <name evidence="10" type="ORF">LS64_006610</name>
</gene>
<reference evidence="10 11" key="1">
    <citation type="journal article" date="2014" name="Genome Announc.">
        <title>Draft genome sequences of eight enterohepatic helicobacter species isolated from both laboratory and wild rodents.</title>
        <authorList>
            <person name="Sheh A."/>
            <person name="Shen Z."/>
            <person name="Fox J.G."/>
        </authorList>
    </citation>
    <scope>NUCLEOTIDE SEQUENCE [LARGE SCALE GENOMIC DNA]</scope>
    <source>
        <strain evidence="10 11">MIT 97-6194</strain>
    </source>
</reference>
<dbReference type="CDD" id="cd07153">
    <property type="entry name" value="Fur_like"/>
    <property type="match status" value="1"/>
</dbReference>
<feature type="binding site" evidence="8">
    <location>
        <position position="128"/>
    </location>
    <ligand>
        <name>Zn(2+)</name>
        <dbReference type="ChEBI" id="CHEBI:29105"/>
    </ligand>
</feature>
<evidence type="ECO:0000256" key="5">
    <source>
        <dbReference type="ARBA" id="ARBA00023015"/>
    </source>
</evidence>
<dbReference type="InterPro" id="IPR036390">
    <property type="entry name" value="WH_DNA-bd_sf"/>
</dbReference>
<proteinExistence type="inferred from homology"/>
<keyword evidence="4 8" id="KW-0862">Zinc</keyword>
<dbReference type="STRING" id="1548018.LS64_08925"/>
<evidence type="ECO:0000256" key="3">
    <source>
        <dbReference type="ARBA" id="ARBA00022491"/>
    </source>
</evidence>
<keyword evidence="3" id="KW-0678">Repressor</keyword>
<dbReference type="GO" id="GO:0045892">
    <property type="term" value="P:negative regulation of DNA-templated transcription"/>
    <property type="evidence" value="ECO:0007669"/>
    <property type="project" value="TreeGrafter"/>
</dbReference>